<evidence type="ECO:0000313" key="2">
    <source>
        <dbReference type="EMBL" id="CUU38978.1"/>
    </source>
</evidence>
<sequence length="39" mass="4582">MQKLKPYSCLKPFRFYISRLGISLASTHYGFYIFIALAH</sequence>
<dbReference type="AlphaFoldDB" id="A0A0S4PUT2"/>
<dbReference type="EMBL" id="LN907858">
    <property type="protein sequence ID" value="CUU38978.1"/>
    <property type="molecule type" value="Genomic_DNA"/>
</dbReference>
<dbReference type="Proteomes" id="UP000064525">
    <property type="component" value="Chromosome I"/>
</dbReference>
<proteinExistence type="predicted"/>
<protein>
    <submittedName>
        <fullName evidence="2">Uncharacterized protein</fullName>
    </submittedName>
</protein>
<dbReference type="KEGG" id="hty:BN2458_PEG0091"/>
<name>A0A0S4PUT2_9HELI</name>
<organism evidence="2 3">
    <name type="scientific">Helicobacter typhlonius</name>
    <dbReference type="NCBI Taxonomy" id="76936"/>
    <lineage>
        <taxon>Bacteria</taxon>
        <taxon>Pseudomonadati</taxon>
        <taxon>Campylobacterota</taxon>
        <taxon>Epsilonproteobacteria</taxon>
        <taxon>Campylobacterales</taxon>
        <taxon>Helicobacteraceae</taxon>
        <taxon>Helicobacter</taxon>
    </lineage>
</organism>
<accession>A0A0S4PUT2</accession>
<gene>
    <name evidence="2" type="ORF">BN2458_PEG0091</name>
</gene>
<keyword evidence="1" id="KW-1133">Transmembrane helix</keyword>
<feature type="transmembrane region" description="Helical" evidence="1">
    <location>
        <begin position="20"/>
        <end position="38"/>
    </location>
</feature>
<keyword evidence="1" id="KW-0472">Membrane</keyword>
<evidence type="ECO:0000256" key="1">
    <source>
        <dbReference type="SAM" id="Phobius"/>
    </source>
</evidence>
<reference evidence="3" key="1">
    <citation type="submission" date="2015-11" db="EMBL/GenBank/DDBJ databases">
        <authorList>
            <person name="Anvar S.Y."/>
        </authorList>
    </citation>
    <scope>NUCLEOTIDE SEQUENCE [LARGE SCALE GENOMIC DNA]</scope>
</reference>
<keyword evidence="1" id="KW-0812">Transmembrane</keyword>
<evidence type="ECO:0000313" key="3">
    <source>
        <dbReference type="Proteomes" id="UP000064525"/>
    </source>
</evidence>